<dbReference type="Proteomes" id="UP000252554">
    <property type="component" value="Unassembled WGS sequence"/>
</dbReference>
<name>A0A365PZH8_9GAMM</name>
<accession>A0A365PZH8</accession>
<dbReference type="AlphaFoldDB" id="A0A365PZH8"/>
<sequence>MRSTHALLLGLSEINVGLRRIAVCGDDLSRPCGREPGKNQSEFILLAFFGVCVCLAFDTQHMG</sequence>
<proteinExistence type="predicted"/>
<evidence type="ECO:0000313" key="1">
    <source>
        <dbReference type="EMBL" id="RBA62354.1"/>
    </source>
</evidence>
<gene>
    <name evidence="1" type="ORF">DQ403_01885</name>
</gene>
<evidence type="ECO:0000313" key="2">
    <source>
        <dbReference type="Proteomes" id="UP000252554"/>
    </source>
</evidence>
<comment type="caution">
    <text evidence="1">The sequence shown here is derived from an EMBL/GenBank/DDBJ whole genome shotgun (WGS) entry which is preliminary data.</text>
</comment>
<protein>
    <submittedName>
        <fullName evidence="1">Uncharacterized protein</fullName>
    </submittedName>
</protein>
<reference evidence="1 2" key="1">
    <citation type="submission" date="2018-06" db="EMBL/GenBank/DDBJ databases">
        <title>Whole genome sequencing of four bacterial strains from South Shetland trench revealing bio-synthetic gene clusters.</title>
        <authorList>
            <person name="Abdel-Mageed W.M."/>
            <person name="Lehri B."/>
            <person name="Jarmusch S.A."/>
            <person name="Miranda K."/>
            <person name="Goodfellow M."/>
            <person name="Jaspars M."/>
            <person name="Karlyshev A.V."/>
        </authorList>
    </citation>
    <scope>NUCLEOTIDE SEQUENCE [LARGE SCALE GENOMIC DNA]</scope>
    <source>
        <strain evidence="1 2">SST2</strain>
    </source>
</reference>
<organism evidence="1 2">
    <name type="scientific">Stutzerimonas zhaodongensis</name>
    <dbReference type="NCBI Taxonomy" id="1176257"/>
    <lineage>
        <taxon>Bacteria</taxon>
        <taxon>Pseudomonadati</taxon>
        <taxon>Pseudomonadota</taxon>
        <taxon>Gammaproteobacteria</taxon>
        <taxon>Pseudomonadales</taxon>
        <taxon>Pseudomonadaceae</taxon>
        <taxon>Stutzerimonas</taxon>
    </lineage>
</organism>
<dbReference type="EMBL" id="QNTV01000001">
    <property type="protein sequence ID" value="RBA62354.1"/>
    <property type="molecule type" value="Genomic_DNA"/>
</dbReference>